<dbReference type="EMBL" id="LSRQ01005110">
    <property type="protein sequence ID" value="OAY68103.1"/>
    <property type="molecule type" value="Genomic_DNA"/>
</dbReference>
<dbReference type="AlphaFoldDB" id="A0A199UTI7"/>
<evidence type="ECO:0000313" key="3">
    <source>
        <dbReference type="EMBL" id="OAY68103.1"/>
    </source>
</evidence>
<evidence type="ECO:0000256" key="2">
    <source>
        <dbReference type="SAM" id="Phobius"/>
    </source>
</evidence>
<keyword evidence="2" id="KW-1133">Transmembrane helix</keyword>
<keyword evidence="2" id="KW-0812">Transmembrane</keyword>
<feature type="region of interest" description="Disordered" evidence="1">
    <location>
        <begin position="64"/>
        <end position="122"/>
    </location>
</feature>
<organism evidence="3 4">
    <name type="scientific">Ananas comosus</name>
    <name type="common">Pineapple</name>
    <name type="synonym">Ananas ananas</name>
    <dbReference type="NCBI Taxonomy" id="4615"/>
    <lineage>
        <taxon>Eukaryota</taxon>
        <taxon>Viridiplantae</taxon>
        <taxon>Streptophyta</taxon>
        <taxon>Embryophyta</taxon>
        <taxon>Tracheophyta</taxon>
        <taxon>Spermatophyta</taxon>
        <taxon>Magnoliopsida</taxon>
        <taxon>Liliopsida</taxon>
        <taxon>Poales</taxon>
        <taxon>Bromeliaceae</taxon>
        <taxon>Bromelioideae</taxon>
        <taxon>Ananas</taxon>
    </lineage>
</organism>
<gene>
    <name evidence="3" type="ORF">ACMD2_13446</name>
</gene>
<evidence type="ECO:0000313" key="4">
    <source>
        <dbReference type="Proteomes" id="UP000092600"/>
    </source>
</evidence>
<name>A0A199UTI7_ANACO</name>
<feature type="transmembrane region" description="Helical" evidence="2">
    <location>
        <begin position="291"/>
        <end position="308"/>
    </location>
</feature>
<dbReference type="STRING" id="4615.A0A199UTI7"/>
<evidence type="ECO:0008006" key="5">
    <source>
        <dbReference type="Google" id="ProtNLM"/>
    </source>
</evidence>
<dbReference type="PANTHER" id="PTHR36009:SF3">
    <property type="entry name" value="TRANSMEMBRANE PROTEIN"/>
    <property type="match status" value="1"/>
</dbReference>
<dbReference type="Proteomes" id="UP000092600">
    <property type="component" value="Unassembled WGS sequence"/>
</dbReference>
<feature type="transmembrane region" description="Helical" evidence="2">
    <location>
        <begin position="256"/>
        <end position="279"/>
    </location>
</feature>
<sequence>MFSSKCHSIVVSCNYPSLPPLPKTLTLISRSQLPLNPNTLIPASFLLPRVRALSSRVADCPQISRGSVPRSDVASPIEEKENSPHISRGSVPRSDVESPIEEKERGGGAGRNGDGGGGGGGSGNGSDWTTSLLLFGLWAGLMYYIFRMAPDQTPYRDMYFLQKLLNLKGDDGFRMNEVLVALWYIMGLWPLVYSMLLIPTGRSSKTKIPVWPFLVLSCVGGAYALIPYFVLWKPPPPPVSEDEVNRWPLNFLESRITAGIHVTCIDFSLLSAFSPFWVYNDMTARRWMRKGSWLVPLALIPFVGPTLGESFTVWQRMVVANLPAGEEREVSQSASPEE</sequence>
<comment type="caution">
    <text evidence="3">The sequence shown here is derived from an EMBL/GenBank/DDBJ whole genome shotgun (WGS) entry which is preliminary data.</text>
</comment>
<reference evidence="3 4" key="1">
    <citation type="journal article" date="2016" name="DNA Res.">
        <title>The draft genome of MD-2 pineapple using hybrid error correction of long reads.</title>
        <authorList>
            <person name="Redwan R.M."/>
            <person name="Saidin A."/>
            <person name="Kumar S.V."/>
        </authorList>
    </citation>
    <scope>NUCLEOTIDE SEQUENCE [LARGE SCALE GENOMIC DNA]</scope>
    <source>
        <strain evidence="4">cv. MD2</strain>
        <tissue evidence="3">Leaf</tissue>
    </source>
</reference>
<evidence type="ECO:0000256" key="1">
    <source>
        <dbReference type="SAM" id="MobiDB-lite"/>
    </source>
</evidence>
<feature type="transmembrane region" description="Helical" evidence="2">
    <location>
        <begin position="178"/>
        <end position="198"/>
    </location>
</feature>
<feature type="transmembrane region" description="Helical" evidence="2">
    <location>
        <begin position="128"/>
        <end position="146"/>
    </location>
</feature>
<feature type="compositionally biased region" description="Gly residues" evidence="1">
    <location>
        <begin position="107"/>
        <end position="122"/>
    </location>
</feature>
<feature type="transmembrane region" description="Helical" evidence="2">
    <location>
        <begin position="210"/>
        <end position="230"/>
    </location>
</feature>
<keyword evidence="2" id="KW-0472">Membrane</keyword>
<protein>
    <recommendedName>
        <fullName evidence="5">Cardiolipin synthase N-terminal domain-containing protein</fullName>
    </recommendedName>
</protein>
<feature type="compositionally biased region" description="Basic and acidic residues" evidence="1">
    <location>
        <begin position="94"/>
        <end position="106"/>
    </location>
</feature>
<proteinExistence type="predicted"/>
<dbReference type="PANTHER" id="PTHR36009">
    <property type="match status" value="1"/>
</dbReference>
<accession>A0A199UTI7</accession>